<feature type="domain" description="Glycosyl hydrolase family 92" evidence="2">
    <location>
        <begin position="309"/>
        <end position="781"/>
    </location>
</feature>
<evidence type="ECO:0000313" key="5">
    <source>
        <dbReference type="Proteomes" id="UP000799772"/>
    </source>
</evidence>
<feature type="domain" description="Glycosyl hydrolase family 92 N-terminal" evidence="3">
    <location>
        <begin position="35"/>
        <end position="303"/>
    </location>
</feature>
<evidence type="ECO:0000259" key="3">
    <source>
        <dbReference type="Pfam" id="PF17678"/>
    </source>
</evidence>
<proteinExistence type="predicted"/>
<dbReference type="PANTHER" id="PTHR12143">
    <property type="entry name" value="PEPTIDE N-GLYCANASE PNGASE -RELATED"/>
    <property type="match status" value="1"/>
</dbReference>
<protein>
    <submittedName>
        <fullName evidence="4">Glycoside hydrolase family 92 protein</fullName>
    </submittedName>
</protein>
<organism evidence="4 5">
    <name type="scientific">Rhizodiscina lignyota</name>
    <dbReference type="NCBI Taxonomy" id="1504668"/>
    <lineage>
        <taxon>Eukaryota</taxon>
        <taxon>Fungi</taxon>
        <taxon>Dikarya</taxon>
        <taxon>Ascomycota</taxon>
        <taxon>Pezizomycotina</taxon>
        <taxon>Dothideomycetes</taxon>
        <taxon>Pleosporomycetidae</taxon>
        <taxon>Aulographales</taxon>
        <taxon>Rhizodiscinaceae</taxon>
        <taxon>Rhizodiscina</taxon>
    </lineage>
</organism>
<reference evidence="4" key="1">
    <citation type="journal article" date="2020" name="Stud. Mycol.">
        <title>101 Dothideomycetes genomes: a test case for predicting lifestyles and emergence of pathogens.</title>
        <authorList>
            <person name="Haridas S."/>
            <person name="Albert R."/>
            <person name="Binder M."/>
            <person name="Bloem J."/>
            <person name="Labutti K."/>
            <person name="Salamov A."/>
            <person name="Andreopoulos B."/>
            <person name="Baker S."/>
            <person name="Barry K."/>
            <person name="Bills G."/>
            <person name="Bluhm B."/>
            <person name="Cannon C."/>
            <person name="Castanera R."/>
            <person name="Culley D."/>
            <person name="Daum C."/>
            <person name="Ezra D."/>
            <person name="Gonzalez J."/>
            <person name="Henrissat B."/>
            <person name="Kuo A."/>
            <person name="Liang C."/>
            <person name="Lipzen A."/>
            <person name="Lutzoni F."/>
            <person name="Magnuson J."/>
            <person name="Mondo S."/>
            <person name="Nolan M."/>
            <person name="Ohm R."/>
            <person name="Pangilinan J."/>
            <person name="Park H.-J."/>
            <person name="Ramirez L."/>
            <person name="Alfaro M."/>
            <person name="Sun H."/>
            <person name="Tritt A."/>
            <person name="Yoshinaga Y."/>
            <person name="Zwiers L.-H."/>
            <person name="Turgeon B."/>
            <person name="Goodwin S."/>
            <person name="Spatafora J."/>
            <person name="Crous P."/>
            <person name="Grigoriev I."/>
        </authorList>
    </citation>
    <scope>NUCLEOTIDE SEQUENCE</scope>
    <source>
        <strain evidence="4">CBS 133067</strain>
    </source>
</reference>
<dbReference type="Pfam" id="PF17678">
    <property type="entry name" value="Glyco_hydro_92N"/>
    <property type="match status" value="1"/>
</dbReference>
<evidence type="ECO:0000313" key="4">
    <source>
        <dbReference type="EMBL" id="KAF2098315.1"/>
    </source>
</evidence>
<dbReference type="GO" id="GO:0005829">
    <property type="term" value="C:cytosol"/>
    <property type="evidence" value="ECO:0007669"/>
    <property type="project" value="TreeGrafter"/>
</dbReference>
<dbReference type="Gene3D" id="2.70.98.10">
    <property type="match status" value="1"/>
</dbReference>
<dbReference type="InterPro" id="IPR050883">
    <property type="entry name" value="PNGase"/>
</dbReference>
<dbReference type="Gene3D" id="3.30.2080.10">
    <property type="entry name" value="GH92 mannosidase domain"/>
    <property type="match status" value="1"/>
</dbReference>
<dbReference type="EMBL" id="ML978127">
    <property type="protein sequence ID" value="KAF2098315.1"/>
    <property type="molecule type" value="Genomic_DNA"/>
</dbReference>
<evidence type="ECO:0000259" key="2">
    <source>
        <dbReference type="Pfam" id="PF07971"/>
    </source>
</evidence>
<keyword evidence="1" id="KW-0732">Signal</keyword>
<keyword evidence="5" id="KW-1185">Reference proteome</keyword>
<evidence type="ECO:0000256" key="1">
    <source>
        <dbReference type="SAM" id="SignalP"/>
    </source>
</evidence>
<dbReference type="PANTHER" id="PTHR12143:SF27">
    <property type="entry name" value="ALPHA-1,2-MANNOSIDASE FAMILY PROTEIN (AFU_ORTHOLOGUE AFUA_5G10520)"/>
    <property type="match status" value="1"/>
</dbReference>
<dbReference type="Pfam" id="PF07971">
    <property type="entry name" value="Glyco_hydro_92"/>
    <property type="match status" value="1"/>
</dbReference>
<gene>
    <name evidence="4" type="ORF">NA57DRAFT_40236</name>
</gene>
<dbReference type="GO" id="GO:0030246">
    <property type="term" value="F:carbohydrate binding"/>
    <property type="evidence" value="ECO:0007669"/>
    <property type="project" value="InterPro"/>
</dbReference>
<dbReference type="InterPro" id="IPR012939">
    <property type="entry name" value="Glyco_hydro_92"/>
</dbReference>
<dbReference type="GO" id="GO:0005634">
    <property type="term" value="C:nucleus"/>
    <property type="evidence" value="ECO:0007669"/>
    <property type="project" value="TreeGrafter"/>
</dbReference>
<dbReference type="Proteomes" id="UP000799772">
    <property type="component" value="Unassembled WGS sequence"/>
</dbReference>
<dbReference type="GO" id="GO:0005975">
    <property type="term" value="P:carbohydrate metabolic process"/>
    <property type="evidence" value="ECO:0007669"/>
    <property type="project" value="InterPro"/>
</dbReference>
<dbReference type="FunFam" id="1.20.1050.60:FF:000002">
    <property type="entry name" value="Glycosyl hydrolase family 92"/>
    <property type="match status" value="1"/>
</dbReference>
<dbReference type="NCBIfam" id="TIGR01180">
    <property type="entry name" value="aman2_put"/>
    <property type="match status" value="1"/>
</dbReference>
<comment type="caution">
    <text evidence="4">The sequence shown here is derived from an EMBL/GenBank/DDBJ whole genome shotgun (WGS) entry which is preliminary data.</text>
</comment>
<dbReference type="Gene3D" id="1.20.1050.60">
    <property type="entry name" value="alpha-1,2-mannosidase"/>
    <property type="match status" value="1"/>
</dbReference>
<dbReference type="GO" id="GO:0000224">
    <property type="term" value="F:peptide-N4-(N-acetyl-beta-glucosaminyl)asparagine amidase activity"/>
    <property type="evidence" value="ECO:0007669"/>
    <property type="project" value="TreeGrafter"/>
</dbReference>
<dbReference type="FunFam" id="3.30.2080.10:FF:000001">
    <property type="entry name" value="Alpha-1,2-mannosidase subfamily"/>
    <property type="match status" value="1"/>
</dbReference>
<name>A0A9P4IB33_9PEZI</name>
<dbReference type="AlphaFoldDB" id="A0A9P4IB33"/>
<dbReference type="SUPFAM" id="SSF48208">
    <property type="entry name" value="Six-hairpin glycosidases"/>
    <property type="match status" value="1"/>
</dbReference>
<dbReference type="InterPro" id="IPR005887">
    <property type="entry name" value="GH92_a_mannosidase_put"/>
</dbReference>
<dbReference type="Gene3D" id="1.20.1610.10">
    <property type="entry name" value="alpha-1,2-mannosidases domains"/>
    <property type="match status" value="1"/>
</dbReference>
<accession>A0A9P4IB33</accession>
<sequence length="799" mass="88090">MADKIISRLSFFLFLASVSIAAPVSSDAASDWTVYVDPFIGTAGPDPNSGANSGDTFPGPTLPFGVVKLGPDTTEFDPSTNAFAGYTPDGNVTAFTCFHECGIGGGSKYGVVGHMPLLTLEGVNVLDNMTYMQPRKGMDRASVGYYRSDFKNGITTELAASRHAGFIQYTFPAGGDRIVLADVSHNLPSLAEFIKSQTYSNGQLVVTDGGRGYHGWGVWRGGWGSDYQIYFCNEFDSTPESYQYFSGPWNAPDSPPSPSTQVFFSNGPGIQGGPEGDDMGNRIGAVFKFAENTTQVKSRIGVSFISVEKACNFVQQEIPSWTLNDTVEAAKKEWNDDVFSKVTTTDKKNTTRLTMFYSGLYRGHQMPSDRTGENPKWNSSEPSYDDFYTLWDTFRCLNSWYLLVQPSRAEGMVRALIDIWRHVGFAPDGRSGNFNGKVQGGSNADNVLADAYVKGLRGGINWKDGYATMRKDAEVTPPPNHDPEDPTCANADGRCALPDWLEYGYITPNFSSSVSRVVEYSLNDFSLSQVAKDLAPQDYQKYLKRSGNWKHQWNPHMTQYNFSGFLGPRNADGTLITIDPQNTSYTTEGLPWEYSWTVPHDIESLVSIMGGPELTEKRLDIMFVPNLRTADLGVGVASGTTLYNPGNEPSFFTPFIYNYLPGKQWKSVRQSRINININYFTGPSGLPGNSDAGALDSWMFWQMLGLYPVVTQDVYLILSPWFSDISVTVGANNATLRITAQNLSEESFYVQSLKVNGKEWNLNWLTHADIANGGHLEFILGPNTTVWDTGDVPPSPGHQ</sequence>
<dbReference type="InterPro" id="IPR008928">
    <property type="entry name" value="6-hairpin_glycosidase_sf"/>
</dbReference>
<feature type="chain" id="PRO_5040433429" evidence="1">
    <location>
        <begin position="22"/>
        <end position="799"/>
    </location>
</feature>
<dbReference type="OrthoDB" id="449263at2759"/>
<dbReference type="InterPro" id="IPR014718">
    <property type="entry name" value="GH-type_carb-bd"/>
</dbReference>
<dbReference type="GO" id="GO:0006516">
    <property type="term" value="P:glycoprotein catabolic process"/>
    <property type="evidence" value="ECO:0007669"/>
    <property type="project" value="TreeGrafter"/>
</dbReference>
<feature type="signal peptide" evidence="1">
    <location>
        <begin position="1"/>
        <end position="21"/>
    </location>
</feature>
<keyword evidence="4" id="KW-0378">Hydrolase</keyword>
<dbReference type="InterPro" id="IPR041371">
    <property type="entry name" value="GH92_N"/>
</dbReference>